<dbReference type="AlphaFoldDB" id="A0A9W9AP34"/>
<reference evidence="1" key="2">
    <citation type="journal article" date="2023" name="Proc. Natl. Acad. Sci. U.S.A.">
        <title>A global phylogenomic analysis of the shiitake genus Lentinula.</title>
        <authorList>
            <person name="Sierra-Patev S."/>
            <person name="Min B."/>
            <person name="Naranjo-Ortiz M."/>
            <person name="Looney B."/>
            <person name="Konkel Z."/>
            <person name="Slot J.C."/>
            <person name="Sakamoto Y."/>
            <person name="Steenwyk J.L."/>
            <person name="Rokas A."/>
            <person name="Carro J."/>
            <person name="Camarero S."/>
            <person name="Ferreira P."/>
            <person name="Molpeceres G."/>
            <person name="Ruiz-Duenas F.J."/>
            <person name="Serrano A."/>
            <person name="Henrissat B."/>
            <person name="Drula E."/>
            <person name="Hughes K.W."/>
            <person name="Mata J.L."/>
            <person name="Ishikawa N.K."/>
            <person name="Vargas-Isla R."/>
            <person name="Ushijima S."/>
            <person name="Smith C.A."/>
            <person name="Donoghue J."/>
            <person name="Ahrendt S."/>
            <person name="Andreopoulos W."/>
            <person name="He G."/>
            <person name="LaButti K."/>
            <person name="Lipzen A."/>
            <person name="Ng V."/>
            <person name="Riley R."/>
            <person name="Sandor L."/>
            <person name="Barry K."/>
            <person name="Martinez A.T."/>
            <person name="Xiao Y."/>
            <person name="Gibbons J.G."/>
            <person name="Terashima K."/>
            <person name="Grigoriev I.V."/>
            <person name="Hibbett D."/>
        </authorList>
    </citation>
    <scope>NUCLEOTIDE SEQUENCE</scope>
    <source>
        <strain evidence="1">Sp2 HRB7682 ss15</strain>
    </source>
</reference>
<dbReference type="Proteomes" id="UP001150238">
    <property type="component" value="Unassembled WGS sequence"/>
</dbReference>
<protein>
    <recommendedName>
        <fullName evidence="3">WD40 repeat-like protein</fullName>
    </recommendedName>
</protein>
<evidence type="ECO:0000313" key="2">
    <source>
        <dbReference type="Proteomes" id="UP001150238"/>
    </source>
</evidence>
<evidence type="ECO:0000313" key="1">
    <source>
        <dbReference type="EMBL" id="KAJ4486581.1"/>
    </source>
</evidence>
<organism evidence="1 2">
    <name type="scientific">Lentinula lateritia</name>
    <dbReference type="NCBI Taxonomy" id="40482"/>
    <lineage>
        <taxon>Eukaryota</taxon>
        <taxon>Fungi</taxon>
        <taxon>Dikarya</taxon>
        <taxon>Basidiomycota</taxon>
        <taxon>Agaricomycotina</taxon>
        <taxon>Agaricomycetes</taxon>
        <taxon>Agaricomycetidae</taxon>
        <taxon>Agaricales</taxon>
        <taxon>Marasmiineae</taxon>
        <taxon>Omphalotaceae</taxon>
        <taxon>Lentinula</taxon>
    </lineage>
</organism>
<dbReference type="SUPFAM" id="SSF50978">
    <property type="entry name" value="WD40 repeat-like"/>
    <property type="match status" value="1"/>
</dbReference>
<dbReference type="InterPro" id="IPR036322">
    <property type="entry name" value="WD40_repeat_dom_sf"/>
</dbReference>
<evidence type="ECO:0008006" key="3">
    <source>
        <dbReference type="Google" id="ProtNLM"/>
    </source>
</evidence>
<dbReference type="InterPro" id="IPR015943">
    <property type="entry name" value="WD40/YVTN_repeat-like_dom_sf"/>
</dbReference>
<name>A0A9W9AP34_9AGAR</name>
<gene>
    <name evidence="1" type="ORF">C8J55DRAFT_487571</name>
</gene>
<proteinExistence type="predicted"/>
<reference evidence="1" key="1">
    <citation type="submission" date="2022-08" db="EMBL/GenBank/DDBJ databases">
        <authorList>
            <consortium name="DOE Joint Genome Institute"/>
            <person name="Min B."/>
            <person name="Riley R."/>
            <person name="Sierra-Patev S."/>
            <person name="Naranjo-Ortiz M."/>
            <person name="Looney B."/>
            <person name="Konkel Z."/>
            <person name="Slot J.C."/>
            <person name="Sakamoto Y."/>
            <person name="Steenwyk J.L."/>
            <person name="Rokas A."/>
            <person name="Carro J."/>
            <person name="Camarero S."/>
            <person name="Ferreira P."/>
            <person name="Molpeceres G."/>
            <person name="Ruiz-Duenas F.J."/>
            <person name="Serrano A."/>
            <person name="Henrissat B."/>
            <person name="Drula E."/>
            <person name="Hughes K.W."/>
            <person name="Mata J.L."/>
            <person name="Ishikawa N.K."/>
            <person name="Vargas-Isla R."/>
            <person name="Ushijima S."/>
            <person name="Smith C.A."/>
            <person name="Ahrendt S."/>
            <person name="Andreopoulos W."/>
            <person name="He G."/>
            <person name="Labutti K."/>
            <person name="Lipzen A."/>
            <person name="Ng V."/>
            <person name="Sandor L."/>
            <person name="Barry K."/>
            <person name="Martinez A.T."/>
            <person name="Xiao Y."/>
            <person name="Gibbons J.G."/>
            <person name="Terashima K."/>
            <person name="Hibbett D.S."/>
            <person name="Grigoriev I.V."/>
        </authorList>
    </citation>
    <scope>NUCLEOTIDE SEQUENCE</scope>
    <source>
        <strain evidence="1">Sp2 HRB7682 ss15</strain>
    </source>
</reference>
<accession>A0A9W9AP34</accession>
<dbReference type="Gene3D" id="2.130.10.10">
    <property type="entry name" value="YVTN repeat-like/Quinoprotein amine dehydrogenase"/>
    <property type="match status" value="1"/>
</dbReference>
<sequence>MVLIWKESDRFQIEPFTADSNHDTTCTINSISLSSDAHYLAIGYGTQLQIWDLVDKTAVAPKANVEINTTTNFATWFSKSPRLVTAHDEGPVYVFTIENPGVDIAYHRDIGVEKPATSIAILDERTMAVALTEFVQIQWLDEGRWKTLGQISPSLNEGTSVRSVHTITQNRVLVSYSDEQAIIWQITRDSVGYVEPQVLNVLSLPGLVVDSIGNRILCTDHASRTYKSFKIGADGVEPQAILSPRTRDVYKTPQPASTATFLPPYGNAIIGGGVGQLILFDDQGNRLQNLSFKDESEQRSMVEQANRACVAPQSISCIYVNDTDTGFLASAINLDNRGEVIIWRTKEMFYLYL</sequence>
<comment type="caution">
    <text evidence="1">The sequence shown here is derived from an EMBL/GenBank/DDBJ whole genome shotgun (WGS) entry which is preliminary data.</text>
</comment>
<dbReference type="EMBL" id="JANVFS010000010">
    <property type="protein sequence ID" value="KAJ4486581.1"/>
    <property type="molecule type" value="Genomic_DNA"/>
</dbReference>